<organism evidence="3">
    <name type="scientific">marine sediment metagenome</name>
    <dbReference type="NCBI Taxonomy" id="412755"/>
    <lineage>
        <taxon>unclassified sequences</taxon>
        <taxon>metagenomes</taxon>
        <taxon>ecological metagenomes</taxon>
    </lineage>
</organism>
<dbReference type="AlphaFoldDB" id="X0XXU3"/>
<comment type="caution">
    <text evidence="3">The sequence shown here is derived from an EMBL/GenBank/DDBJ whole genome shotgun (WGS) entry which is preliminary data.</text>
</comment>
<dbReference type="Pfam" id="PF00012">
    <property type="entry name" value="HSP70"/>
    <property type="match status" value="1"/>
</dbReference>
<dbReference type="Gene3D" id="1.20.1270.10">
    <property type="match status" value="1"/>
</dbReference>
<dbReference type="InterPro" id="IPR029047">
    <property type="entry name" value="HSP70_peptide-bd_sf"/>
</dbReference>
<dbReference type="Gene3D" id="2.60.34.10">
    <property type="entry name" value="Substrate Binding Domain Of DNAk, Chain A, domain 1"/>
    <property type="match status" value="1"/>
</dbReference>
<evidence type="ECO:0000256" key="1">
    <source>
        <dbReference type="ARBA" id="ARBA00022741"/>
    </source>
</evidence>
<feature type="non-terminal residue" evidence="3">
    <location>
        <position position="1"/>
    </location>
</feature>
<accession>X0XXU3</accession>
<dbReference type="InterPro" id="IPR013126">
    <property type="entry name" value="Hsp_70_fam"/>
</dbReference>
<dbReference type="InterPro" id="IPR029048">
    <property type="entry name" value="HSP70_C_sf"/>
</dbReference>
<evidence type="ECO:0000313" key="3">
    <source>
        <dbReference type="EMBL" id="GAG29566.1"/>
    </source>
</evidence>
<dbReference type="FunFam" id="1.20.1270.10:FF:000001">
    <property type="entry name" value="Molecular chaperone DnaK"/>
    <property type="match status" value="1"/>
</dbReference>
<keyword evidence="2" id="KW-0067">ATP-binding</keyword>
<sequence length="137" mass="14913">FDIDADGVVNVSAMELGTGKSQTIRVTASSGLDEAQIEKLIEDAVENVEADQRRREWIDASNRADGLVYSTERTLEEFAENVETADREQLLQAIEVAKDAMKGEDLAALRGAVDELSALTYNMTEKLYAALGGDEGE</sequence>
<protein>
    <recommendedName>
        <fullName evidence="4">Molecular chaperone DnaK</fullName>
    </recommendedName>
</protein>
<keyword evidence="1" id="KW-0547">Nucleotide-binding</keyword>
<dbReference type="GO" id="GO:0005524">
    <property type="term" value="F:ATP binding"/>
    <property type="evidence" value="ECO:0007669"/>
    <property type="project" value="UniProtKB-KW"/>
</dbReference>
<dbReference type="GO" id="GO:0140662">
    <property type="term" value="F:ATP-dependent protein folding chaperone"/>
    <property type="evidence" value="ECO:0007669"/>
    <property type="project" value="InterPro"/>
</dbReference>
<dbReference type="SUPFAM" id="SSF100934">
    <property type="entry name" value="Heat shock protein 70kD (HSP70), C-terminal subdomain"/>
    <property type="match status" value="1"/>
</dbReference>
<gene>
    <name evidence="3" type="ORF">S01H1_71704</name>
</gene>
<dbReference type="EMBL" id="BARS01047768">
    <property type="protein sequence ID" value="GAG29566.1"/>
    <property type="molecule type" value="Genomic_DNA"/>
</dbReference>
<dbReference type="SUPFAM" id="SSF100920">
    <property type="entry name" value="Heat shock protein 70kD (HSP70), peptide-binding domain"/>
    <property type="match status" value="1"/>
</dbReference>
<name>X0XXU3_9ZZZZ</name>
<proteinExistence type="predicted"/>
<evidence type="ECO:0008006" key="4">
    <source>
        <dbReference type="Google" id="ProtNLM"/>
    </source>
</evidence>
<reference evidence="3" key="1">
    <citation type="journal article" date="2014" name="Front. Microbiol.">
        <title>High frequency of phylogenetically diverse reductive dehalogenase-homologous genes in deep subseafloor sedimentary metagenomes.</title>
        <authorList>
            <person name="Kawai M."/>
            <person name="Futagami T."/>
            <person name="Toyoda A."/>
            <person name="Takaki Y."/>
            <person name="Nishi S."/>
            <person name="Hori S."/>
            <person name="Arai W."/>
            <person name="Tsubouchi T."/>
            <person name="Morono Y."/>
            <person name="Uchiyama I."/>
            <person name="Ito T."/>
            <person name="Fujiyama A."/>
            <person name="Inagaki F."/>
            <person name="Takami H."/>
        </authorList>
    </citation>
    <scope>NUCLEOTIDE SEQUENCE</scope>
    <source>
        <strain evidence="3">Expedition CK06-06</strain>
    </source>
</reference>
<evidence type="ECO:0000256" key="2">
    <source>
        <dbReference type="ARBA" id="ARBA00022840"/>
    </source>
</evidence>